<dbReference type="STRING" id="1754192.A0A1Y1X4L1"/>
<protein>
    <recommendedName>
        <fullName evidence="4">RlpA-like protein double-psi beta-barrel domain-containing protein</fullName>
    </recommendedName>
</protein>
<feature type="non-terminal residue" evidence="2">
    <location>
        <position position="1"/>
    </location>
</feature>
<dbReference type="PANTHER" id="PTHR31836:SF21">
    <property type="entry name" value="EXPANSIN-LIKE PROTEIN 7"/>
    <property type="match status" value="1"/>
</dbReference>
<dbReference type="InterPro" id="IPR036908">
    <property type="entry name" value="RlpA-like_sf"/>
</dbReference>
<keyword evidence="1" id="KW-0732">Signal</keyword>
<dbReference type="CDD" id="cd22191">
    <property type="entry name" value="DPBB_RlpA_EXP_N-like"/>
    <property type="match status" value="1"/>
</dbReference>
<dbReference type="InterPro" id="IPR051477">
    <property type="entry name" value="Expansin_CellWall"/>
</dbReference>
<organism evidence="2 3">
    <name type="scientific">Anaeromyces robustus</name>
    <dbReference type="NCBI Taxonomy" id="1754192"/>
    <lineage>
        <taxon>Eukaryota</taxon>
        <taxon>Fungi</taxon>
        <taxon>Fungi incertae sedis</taxon>
        <taxon>Chytridiomycota</taxon>
        <taxon>Chytridiomycota incertae sedis</taxon>
        <taxon>Neocallimastigomycetes</taxon>
        <taxon>Neocallimastigales</taxon>
        <taxon>Neocallimastigaceae</taxon>
        <taxon>Anaeromyces</taxon>
    </lineage>
</organism>
<proteinExistence type="predicted"/>
<name>A0A1Y1X4L1_9FUNG</name>
<feature type="non-terminal residue" evidence="2">
    <location>
        <position position="86"/>
    </location>
</feature>
<evidence type="ECO:0000313" key="3">
    <source>
        <dbReference type="Proteomes" id="UP000193944"/>
    </source>
</evidence>
<evidence type="ECO:0008006" key="4">
    <source>
        <dbReference type="Google" id="ProtNLM"/>
    </source>
</evidence>
<dbReference type="Proteomes" id="UP000193944">
    <property type="component" value="Unassembled WGS sequence"/>
</dbReference>
<evidence type="ECO:0000256" key="1">
    <source>
        <dbReference type="ARBA" id="ARBA00022729"/>
    </source>
</evidence>
<dbReference type="AlphaFoldDB" id="A0A1Y1X4L1"/>
<reference evidence="2 3" key="1">
    <citation type="submission" date="2016-08" db="EMBL/GenBank/DDBJ databases">
        <title>A Parts List for Fungal Cellulosomes Revealed by Comparative Genomics.</title>
        <authorList>
            <consortium name="DOE Joint Genome Institute"/>
            <person name="Haitjema C.H."/>
            <person name="Gilmore S.P."/>
            <person name="Henske J.K."/>
            <person name="Solomon K.V."/>
            <person name="De Groot R."/>
            <person name="Kuo A."/>
            <person name="Mondo S.J."/>
            <person name="Salamov A.A."/>
            <person name="Labutti K."/>
            <person name="Zhao Z."/>
            <person name="Chiniquy J."/>
            <person name="Barry K."/>
            <person name="Brewer H.M."/>
            <person name="Purvine S.O."/>
            <person name="Wright A.T."/>
            <person name="Boxma B."/>
            <person name="Van Alen T."/>
            <person name="Hackstein J.H."/>
            <person name="Baker S.E."/>
            <person name="Grigoriev I.V."/>
            <person name="O'Malley M.A."/>
        </authorList>
    </citation>
    <scope>NUCLEOTIDE SEQUENCE [LARGE SCALE GENOMIC DNA]</scope>
    <source>
        <strain evidence="2 3">S4</strain>
    </source>
</reference>
<accession>A0A1Y1X4L1</accession>
<dbReference type="PANTHER" id="PTHR31836">
    <property type="match status" value="1"/>
</dbReference>
<sequence>GACALSPKNPKFFAALNYIQYGEYPNPNNSVVCGKCVKLINGSKSVVVEIVDKCPVCKSGDVDIAPYAFKELFGSLDVGRVPEIKW</sequence>
<dbReference type="SUPFAM" id="SSF50685">
    <property type="entry name" value="Barwin-like endoglucanases"/>
    <property type="match status" value="1"/>
</dbReference>
<keyword evidence="3" id="KW-1185">Reference proteome</keyword>
<comment type="caution">
    <text evidence="2">The sequence shown here is derived from an EMBL/GenBank/DDBJ whole genome shotgun (WGS) entry which is preliminary data.</text>
</comment>
<reference evidence="2 3" key="2">
    <citation type="submission" date="2016-08" db="EMBL/GenBank/DDBJ databases">
        <title>Pervasive Adenine N6-methylation of Active Genes in Fungi.</title>
        <authorList>
            <consortium name="DOE Joint Genome Institute"/>
            <person name="Mondo S.J."/>
            <person name="Dannebaum R.O."/>
            <person name="Kuo R.C."/>
            <person name="Labutti K."/>
            <person name="Haridas S."/>
            <person name="Kuo A."/>
            <person name="Salamov A."/>
            <person name="Ahrendt S.R."/>
            <person name="Lipzen A."/>
            <person name="Sullivan W."/>
            <person name="Andreopoulos W.B."/>
            <person name="Clum A."/>
            <person name="Lindquist E."/>
            <person name="Daum C."/>
            <person name="Ramamoorthy G.K."/>
            <person name="Gryganskyi A."/>
            <person name="Culley D."/>
            <person name="Magnuson J.K."/>
            <person name="James T.Y."/>
            <person name="O'Malley M.A."/>
            <person name="Stajich J.E."/>
            <person name="Spatafora J.W."/>
            <person name="Visel A."/>
            <person name="Grigoriev I.V."/>
        </authorList>
    </citation>
    <scope>NUCLEOTIDE SEQUENCE [LARGE SCALE GENOMIC DNA]</scope>
    <source>
        <strain evidence="2 3">S4</strain>
    </source>
</reference>
<evidence type="ECO:0000313" key="2">
    <source>
        <dbReference type="EMBL" id="ORX80723.1"/>
    </source>
</evidence>
<gene>
    <name evidence="2" type="ORF">BCR32DRAFT_189522</name>
</gene>
<dbReference type="Gene3D" id="2.40.40.10">
    <property type="entry name" value="RlpA-like domain"/>
    <property type="match status" value="1"/>
</dbReference>
<dbReference type="OrthoDB" id="2130908at2759"/>
<dbReference type="EMBL" id="MCFG01000137">
    <property type="protein sequence ID" value="ORX80723.1"/>
    <property type="molecule type" value="Genomic_DNA"/>
</dbReference>